<feature type="region of interest" description="Disordered" evidence="7">
    <location>
        <begin position="46"/>
        <end position="78"/>
    </location>
</feature>
<dbReference type="SUPFAM" id="SSF56059">
    <property type="entry name" value="Glutathione synthetase ATP-binding domain-like"/>
    <property type="match status" value="1"/>
</dbReference>
<dbReference type="InterPro" id="IPR005481">
    <property type="entry name" value="BC-like_N"/>
</dbReference>
<dbReference type="Pfam" id="PF00289">
    <property type="entry name" value="Biotin_carb_N"/>
    <property type="match status" value="1"/>
</dbReference>
<name>A0AAN6JLU0_9BASI</name>
<dbReference type="PROSITE" id="PS50975">
    <property type="entry name" value="ATP_GRASP"/>
    <property type="match status" value="1"/>
</dbReference>
<feature type="domain" description="ATP-grasp" evidence="9">
    <location>
        <begin position="213"/>
        <end position="411"/>
    </location>
</feature>
<dbReference type="PROSITE" id="PS00867">
    <property type="entry name" value="CPSASE_2"/>
    <property type="match status" value="1"/>
</dbReference>
<dbReference type="InterPro" id="IPR011764">
    <property type="entry name" value="Biotin_carboxylation_dom"/>
</dbReference>
<dbReference type="GO" id="GO:0005524">
    <property type="term" value="F:ATP binding"/>
    <property type="evidence" value="ECO:0007669"/>
    <property type="project" value="UniProtKB-UniRule"/>
</dbReference>
<gene>
    <name evidence="11" type="ORF">OC842_001921</name>
</gene>
<keyword evidence="4 6" id="KW-0067">ATP-binding</keyword>
<dbReference type="Pfam" id="PF00364">
    <property type="entry name" value="Biotin_lipoyl"/>
    <property type="match status" value="1"/>
</dbReference>
<dbReference type="InterPro" id="IPR000089">
    <property type="entry name" value="Biotin_lipoyl"/>
</dbReference>
<proteinExistence type="predicted"/>
<feature type="region of interest" description="Disordered" evidence="7">
    <location>
        <begin position="812"/>
        <end position="844"/>
    </location>
</feature>
<feature type="domain" description="Lipoyl-binding" evidence="8">
    <location>
        <begin position="729"/>
        <end position="811"/>
    </location>
</feature>
<dbReference type="Gene3D" id="3.30.470.20">
    <property type="entry name" value="ATP-grasp fold, B domain"/>
    <property type="match status" value="1"/>
</dbReference>
<keyword evidence="2" id="KW-0436">Ligase</keyword>
<feature type="compositionally biased region" description="Low complexity" evidence="7">
    <location>
        <begin position="52"/>
        <end position="78"/>
    </location>
</feature>
<dbReference type="CDD" id="cd06850">
    <property type="entry name" value="biotinyl_domain"/>
    <property type="match status" value="1"/>
</dbReference>
<reference evidence="11" key="1">
    <citation type="journal article" date="2023" name="PhytoFront">
        <title>Draft Genome Resources of Seven Strains of Tilletia horrida, Causal Agent of Kernel Smut of Rice.</title>
        <authorList>
            <person name="Khanal S."/>
            <person name="Antony Babu S."/>
            <person name="Zhou X.G."/>
        </authorList>
    </citation>
    <scope>NUCLEOTIDE SEQUENCE</scope>
    <source>
        <strain evidence="11">TX3</strain>
    </source>
</reference>
<dbReference type="AlphaFoldDB" id="A0AAN6JLU0"/>
<evidence type="ECO:0000259" key="9">
    <source>
        <dbReference type="PROSITE" id="PS50975"/>
    </source>
</evidence>
<keyword evidence="3 6" id="KW-0547">Nucleotide-binding</keyword>
<dbReference type="SUPFAM" id="SSF51230">
    <property type="entry name" value="Single hybrid motif"/>
    <property type="match status" value="1"/>
</dbReference>
<dbReference type="FunFam" id="3.40.50.20:FF:000010">
    <property type="entry name" value="Propionyl-CoA carboxylase subunit alpha"/>
    <property type="match status" value="1"/>
</dbReference>
<dbReference type="Gene3D" id="2.40.50.100">
    <property type="match status" value="1"/>
</dbReference>
<dbReference type="FunFam" id="3.30.1490.20:FF:000003">
    <property type="entry name" value="acetyl-CoA carboxylase isoform X1"/>
    <property type="match status" value="1"/>
</dbReference>
<dbReference type="Pfam" id="PF02785">
    <property type="entry name" value="Biotin_carb_C"/>
    <property type="match status" value="1"/>
</dbReference>
<dbReference type="Pfam" id="PF02786">
    <property type="entry name" value="CPSase_L_D2"/>
    <property type="match status" value="1"/>
</dbReference>
<evidence type="ECO:0000256" key="6">
    <source>
        <dbReference type="PROSITE-ProRule" id="PRU00409"/>
    </source>
</evidence>
<evidence type="ECO:0000259" key="10">
    <source>
        <dbReference type="PROSITE" id="PS50979"/>
    </source>
</evidence>
<protein>
    <recommendedName>
        <fullName evidence="13">Methylcrotonoyl-CoA carboxylase subunit alpha, mitochondrial</fullName>
    </recommendedName>
</protein>
<comment type="cofactor">
    <cofactor evidence="1">
        <name>biotin</name>
        <dbReference type="ChEBI" id="CHEBI:57586"/>
    </cofactor>
</comment>
<dbReference type="PROSITE" id="PS50979">
    <property type="entry name" value="BC"/>
    <property type="match status" value="1"/>
</dbReference>
<dbReference type="SMART" id="SM01209">
    <property type="entry name" value="GARS_A"/>
    <property type="match status" value="1"/>
</dbReference>
<evidence type="ECO:0000313" key="11">
    <source>
        <dbReference type="EMBL" id="KAK0536653.1"/>
    </source>
</evidence>
<dbReference type="InterPro" id="IPR016185">
    <property type="entry name" value="PreATP-grasp_dom_sf"/>
</dbReference>
<dbReference type="InterPro" id="IPR005479">
    <property type="entry name" value="CPAse_ATP-bd"/>
</dbReference>
<evidence type="ECO:0000313" key="12">
    <source>
        <dbReference type="Proteomes" id="UP001176521"/>
    </source>
</evidence>
<dbReference type="Proteomes" id="UP001176521">
    <property type="component" value="Unassembled WGS sequence"/>
</dbReference>
<organism evidence="11 12">
    <name type="scientific">Tilletia horrida</name>
    <dbReference type="NCBI Taxonomy" id="155126"/>
    <lineage>
        <taxon>Eukaryota</taxon>
        <taxon>Fungi</taxon>
        <taxon>Dikarya</taxon>
        <taxon>Basidiomycota</taxon>
        <taxon>Ustilaginomycotina</taxon>
        <taxon>Exobasidiomycetes</taxon>
        <taxon>Tilletiales</taxon>
        <taxon>Tilletiaceae</taxon>
        <taxon>Tilletia</taxon>
    </lineage>
</organism>
<evidence type="ECO:0000256" key="1">
    <source>
        <dbReference type="ARBA" id="ARBA00001953"/>
    </source>
</evidence>
<evidence type="ECO:0000256" key="2">
    <source>
        <dbReference type="ARBA" id="ARBA00022598"/>
    </source>
</evidence>
<dbReference type="PROSITE" id="PS50968">
    <property type="entry name" value="BIOTINYL_LIPOYL"/>
    <property type="match status" value="1"/>
</dbReference>
<dbReference type="EMBL" id="JAPDMQ010000073">
    <property type="protein sequence ID" value="KAK0536653.1"/>
    <property type="molecule type" value="Genomic_DNA"/>
</dbReference>
<dbReference type="GO" id="GO:0005739">
    <property type="term" value="C:mitochondrion"/>
    <property type="evidence" value="ECO:0007669"/>
    <property type="project" value="TreeGrafter"/>
</dbReference>
<dbReference type="InterPro" id="IPR011054">
    <property type="entry name" value="Rudment_hybrid_motif"/>
</dbReference>
<dbReference type="SUPFAM" id="SSF52440">
    <property type="entry name" value="PreATP-grasp domain"/>
    <property type="match status" value="1"/>
</dbReference>
<dbReference type="InterPro" id="IPR001882">
    <property type="entry name" value="Biotin_BS"/>
</dbReference>
<evidence type="ECO:0000256" key="3">
    <source>
        <dbReference type="ARBA" id="ARBA00022741"/>
    </source>
</evidence>
<dbReference type="GO" id="GO:0004485">
    <property type="term" value="F:methylcrotonoyl-CoA carboxylase activity"/>
    <property type="evidence" value="ECO:0007669"/>
    <property type="project" value="TreeGrafter"/>
</dbReference>
<dbReference type="InterPro" id="IPR005482">
    <property type="entry name" value="Biotin_COase_C"/>
</dbReference>
<dbReference type="InterPro" id="IPR011053">
    <property type="entry name" value="Single_hybrid_motif"/>
</dbReference>
<dbReference type="FunFam" id="3.30.470.20:FF:000028">
    <property type="entry name" value="Methylcrotonoyl-CoA carboxylase subunit alpha, mitochondrial"/>
    <property type="match status" value="1"/>
</dbReference>
<dbReference type="InterPro" id="IPR050856">
    <property type="entry name" value="Biotin_carboxylase_complex"/>
</dbReference>
<sequence>MSSSLHAARMRIASATAAAAASTRASGTAVRRQPVAAATAASLRSISTNSCTSQQPSRQSAAPQTAKTASSASRSRAYATVHRTLPRADARHALPPKVLIANRGEIACRIIRTCNRLNVKTVAVYSEADAQSMHVKLADEAFCIGPAPSAQSYLNMDRIIEVAKQSGAVAIHPGYGFLSENAAFAARLAQEDIEFIGPPASSIEAMGSKSASKEIMLAAGVPCVPGYHGSNQSLETLRAEADKTGYPVLIKAVKGGGGKGMKIATHPGEFEEQLLSARREAEKSFGDGDVLIERYLTRPRHVEVQVFCDKLGNGVYLFERDCSVQRRHQKIIEEAPAPDLPESLRQELGRKAVDAARAVGYAGAGTVEFILDADTLEFFFMEMNTRLQVEHPVTEAITGQDLVEWQLEVAAGNALPLRQEELHCNGHAFEARIYAENTRANFLPDVGLLQHVALPTTSATVRVDTGFGSGDEISVHYDPMIAKLIVHGRDRSEALRVLRDALDQYEVVGPATNIAFLKSLASHPAFVRAEVETGFIPKYKDELQPPVPPPSPVALAQAALFVALRDQPHSPTPADRAPLNASAWTSFSSFRSFPSARATRVVNLAARGASTSSDASGDAAAADNAFQVTIQADHSAADTYRIEVKPAFGHSTVYERVHATLDPITRQAVTTSGLTTIPEDQVVGARLRSTVVSRIPPAGGAFPGGKERLDVFVGGAQVELDVLPPDWVAEVLGQTGAGDGQGSVTAPMPSKVVEVRVKVGQAVEEGDVLVVLEAMKTEHVLRAPRAGVVAKLASASPGSMVAEGTELVVFEDEAASAEPTAATPAVGQRAEAEAGVPPAPMEAP</sequence>
<dbReference type="PANTHER" id="PTHR18866:SF33">
    <property type="entry name" value="METHYLCROTONOYL-COA CARBOXYLASE SUBUNIT ALPHA, MITOCHONDRIAL-RELATED"/>
    <property type="match status" value="1"/>
</dbReference>
<evidence type="ECO:0008006" key="13">
    <source>
        <dbReference type="Google" id="ProtNLM"/>
    </source>
</evidence>
<feature type="domain" description="Biotin carboxylation" evidence="10">
    <location>
        <begin position="94"/>
        <end position="541"/>
    </location>
</feature>
<evidence type="ECO:0000256" key="4">
    <source>
        <dbReference type="ARBA" id="ARBA00022840"/>
    </source>
</evidence>
<evidence type="ECO:0000256" key="5">
    <source>
        <dbReference type="ARBA" id="ARBA00023267"/>
    </source>
</evidence>
<feature type="compositionally biased region" description="Low complexity" evidence="7">
    <location>
        <begin position="816"/>
        <end position="825"/>
    </location>
</feature>
<comment type="caution">
    <text evidence="11">The sequence shown here is derived from an EMBL/GenBank/DDBJ whole genome shotgun (WGS) entry which is preliminary data.</text>
</comment>
<dbReference type="SMART" id="SM00878">
    <property type="entry name" value="Biotin_carb_C"/>
    <property type="match status" value="1"/>
</dbReference>
<dbReference type="GO" id="GO:0046872">
    <property type="term" value="F:metal ion binding"/>
    <property type="evidence" value="ECO:0007669"/>
    <property type="project" value="InterPro"/>
</dbReference>
<keyword evidence="5" id="KW-0092">Biotin</keyword>
<accession>A0AAN6JLU0</accession>
<dbReference type="PROSITE" id="PS00188">
    <property type="entry name" value="BIOTIN"/>
    <property type="match status" value="1"/>
</dbReference>
<evidence type="ECO:0000259" key="8">
    <source>
        <dbReference type="PROSITE" id="PS50968"/>
    </source>
</evidence>
<dbReference type="PANTHER" id="PTHR18866">
    <property type="entry name" value="CARBOXYLASE:PYRUVATE/ACETYL-COA/PROPIONYL-COA CARBOXYLASE"/>
    <property type="match status" value="1"/>
</dbReference>
<dbReference type="InterPro" id="IPR011761">
    <property type="entry name" value="ATP-grasp"/>
</dbReference>
<dbReference type="SUPFAM" id="SSF51246">
    <property type="entry name" value="Rudiment single hybrid motif"/>
    <property type="match status" value="1"/>
</dbReference>
<evidence type="ECO:0000256" key="7">
    <source>
        <dbReference type="SAM" id="MobiDB-lite"/>
    </source>
</evidence>
<keyword evidence="12" id="KW-1185">Reference proteome</keyword>